<dbReference type="InterPro" id="IPR016158">
    <property type="entry name" value="Cullin_homology"/>
</dbReference>
<evidence type="ECO:0000256" key="3">
    <source>
        <dbReference type="ARBA" id="ARBA00022843"/>
    </source>
</evidence>
<sequence>MEVAFERLINFVQNDFQVKAGASEEDVPGSNEWTRWQMNAYATVYNLCTKNEGKASGNTSQQILYQRSQAMIEKYLSDRVNKQVADKKGEELLRNVYTAWKHHLVVVRWGRFQFRYLDEYYTKNQNICSLRIMMLKCFQTAVYEKIKHDLCQVLLAEVQRERDGIEINRTYMQLVIQLFVEMGMDSNKIYEQDFEVHFLEETAKFYKRASAVWLNENGGNFTYLRRVEKALNEEHNRALSYLHRTSLENVINCVETELLTNYQMQVLEDPDAGTEALLMNNKTEDLGRMFTLFKRISKGLEPMSAILRDFIKKEGKEINKRFCDGDIDGNKYIDACLDLYDKYTAMFEVYFENCPIFHKARKEAYEVFINETLTPSKGESSGNKVTSSELLSNYCDNLMKNEKVDPDELEAKLHKIVCLFSNISDKDLFQEFYRKSMSKRLLVSKTDNDNERQLIAKLKIKMGAPYTSKLEGMIVDKTLSAETHSNFMDYCRANNIELKIEFSAQVLTTGFWPAFKIDNVNPPEILSNCMDLFKQFYDHKTQSRVLKWVHSLGTATVSSKFKKGQKEMLVSTYQACVLLLFNSKAVISAGEMSKELALALDEVKRTVHSLAFGKFAILKREGENKKKQIVEDDEFQVNEEFQHPTRKFKIPNVIKTVGDPVEKTDENRRHVIEACIVRVMKSRKQLSHLDLQTECIRQLSNYFKPDMKIIKKRIEDLIQRGYLERDEGDRNIYRYLA</sequence>
<dbReference type="SMART" id="SM00884">
    <property type="entry name" value="Cullin_Nedd8"/>
    <property type="match status" value="1"/>
</dbReference>
<dbReference type="InterPro" id="IPR045093">
    <property type="entry name" value="Cullin"/>
</dbReference>
<dbReference type="GO" id="GO:0031625">
    <property type="term" value="F:ubiquitin protein ligase binding"/>
    <property type="evidence" value="ECO:0007669"/>
    <property type="project" value="InterPro"/>
</dbReference>
<dbReference type="Gene3D" id="1.10.10.10">
    <property type="entry name" value="Winged helix-like DNA-binding domain superfamily/Winged helix DNA-binding domain"/>
    <property type="match status" value="1"/>
</dbReference>
<name>A0A7S4G457_9EUGL</name>
<keyword evidence="3" id="KW-0832">Ubl conjugation</keyword>
<dbReference type="GO" id="GO:0006511">
    <property type="term" value="P:ubiquitin-dependent protein catabolic process"/>
    <property type="evidence" value="ECO:0007669"/>
    <property type="project" value="InterPro"/>
</dbReference>
<evidence type="ECO:0000256" key="2">
    <source>
        <dbReference type="ARBA" id="ARBA00022499"/>
    </source>
</evidence>
<dbReference type="SUPFAM" id="SSF46785">
    <property type="entry name" value="Winged helix' DNA-binding domain"/>
    <property type="match status" value="1"/>
</dbReference>
<dbReference type="GO" id="GO:0031461">
    <property type="term" value="C:cullin-RING ubiquitin ligase complex"/>
    <property type="evidence" value="ECO:0007669"/>
    <property type="project" value="InterPro"/>
</dbReference>
<dbReference type="FunFam" id="1.10.10.10:FF:000014">
    <property type="entry name" value="Cullin 1"/>
    <property type="match status" value="1"/>
</dbReference>
<dbReference type="Gene3D" id="1.20.1310.10">
    <property type="entry name" value="Cullin Repeats"/>
    <property type="match status" value="4"/>
</dbReference>
<keyword evidence="2" id="KW-1017">Isopeptide bond</keyword>
<evidence type="ECO:0000313" key="7">
    <source>
        <dbReference type="EMBL" id="CAE0824667.1"/>
    </source>
</evidence>
<gene>
    <name evidence="7" type="ORF">EGYM00163_LOCUS35902</name>
</gene>
<dbReference type="InterPro" id="IPR059120">
    <property type="entry name" value="Cullin-like_AB"/>
</dbReference>
<dbReference type="InterPro" id="IPR016159">
    <property type="entry name" value="Cullin_repeat-like_dom_sf"/>
</dbReference>
<accession>A0A7S4G457</accession>
<evidence type="ECO:0000256" key="4">
    <source>
        <dbReference type="PROSITE-ProRule" id="PRU00330"/>
    </source>
</evidence>
<dbReference type="InterPro" id="IPR036317">
    <property type="entry name" value="Cullin_homology_sf"/>
</dbReference>
<dbReference type="Pfam" id="PF00888">
    <property type="entry name" value="Cullin"/>
    <property type="match status" value="1"/>
</dbReference>
<reference evidence="7" key="1">
    <citation type="submission" date="2021-01" db="EMBL/GenBank/DDBJ databases">
        <authorList>
            <person name="Corre E."/>
            <person name="Pelletier E."/>
            <person name="Niang G."/>
            <person name="Scheremetjew M."/>
            <person name="Finn R."/>
            <person name="Kale V."/>
            <person name="Holt S."/>
            <person name="Cochrane G."/>
            <person name="Meng A."/>
            <person name="Brown T."/>
            <person name="Cohen L."/>
        </authorList>
    </citation>
    <scope>NUCLEOTIDE SEQUENCE</scope>
    <source>
        <strain evidence="7">CCMP1594</strain>
    </source>
</reference>
<dbReference type="InterPro" id="IPR036388">
    <property type="entry name" value="WH-like_DNA-bd_sf"/>
</dbReference>
<evidence type="ECO:0000259" key="6">
    <source>
        <dbReference type="PROSITE" id="PS50069"/>
    </source>
</evidence>
<proteinExistence type="inferred from homology"/>
<evidence type="ECO:0000256" key="5">
    <source>
        <dbReference type="RuleBase" id="RU003829"/>
    </source>
</evidence>
<dbReference type="InterPro" id="IPR036390">
    <property type="entry name" value="WH_DNA-bd_sf"/>
</dbReference>
<dbReference type="SUPFAM" id="SSF74788">
    <property type="entry name" value="Cullin repeat-like"/>
    <property type="match status" value="1"/>
</dbReference>
<dbReference type="Pfam" id="PF26557">
    <property type="entry name" value="Cullin_AB"/>
    <property type="match status" value="1"/>
</dbReference>
<dbReference type="AlphaFoldDB" id="A0A7S4G457"/>
<protein>
    <recommendedName>
        <fullName evidence="6">Cullin family profile domain-containing protein</fullName>
    </recommendedName>
</protein>
<dbReference type="SUPFAM" id="SSF75632">
    <property type="entry name" value="Cullin homology domain"/>
    <property type="match status" value="1"/>
</dbReference>
<dbReference type="InterPro" id="IPR019559">
    <property type="entry name" value="Cullin_neddylation_domain"/>
</dbReference>
<dbReference type="InterPro" id="IPR001373">
    <property type="entry name" value="Cullin_N"/>
</dbReference>
<evidence type="ECO:0000256" key="1">
    <source>
        <dbReference type="ARBA" id="ARBA00006019"/>
    </source>
</evidence>
<dbReference type="EMBL" id="HBJA01104205">
    <property type="protein sequence ID" value="CAE0824667.1"/>
    <property type="molecule type" value="Transcribed_RNA"/>
</dbReference>
<dbReference type="FunFam" id="1.20.1310.10:FF:000001">
    <property type="entry name" value="Cullin 3"/>
    <property type="match status" value="1"/>
</dbReference>
<dbReference type="PANTHER" id="PTHR11932">
    <property type="entry name" value="CULLIN"/>
    <property type="match status" value="1"/>
</dbReference>
<comment type="similarity">
    <text evidence="1 4 5">Belongs to the cullin family.</text>
</comment>
<dbReference type="Gene3D" id="3.30.230.130">
    <property type="entry name" value="Cullin, Chain C, Domain 2"/>
    <property type="match status" value="1"/>
</dbReference>
<dbReference type="SMART" id="SM00182">
    <property type="entry name" value="CULLIN"/>
    <property type="match status" value="1"/>
</dbReference>
<feature type="domain" description="Cullin family profile" evidence="6">
    <location>
        <begin position="386"/>
        <end position="611"/>
    </location>
</feature>
<dbReference type="InterPro" id="IPR016157">
    <property type="entry name" value="Cullin_CS"/>
</dbReference>
<dbReference type="Pfam" id="PF10557">
    <property type="entry name" value="Cullin_Nedd8"/>
    <property type="match status" value="1"/>
</dbReference>
<organism evidence="7">
    <name type="scientific">Eutreptiella gymnastica</name>
    <dbReference type="NCBI Taxonomy" id="73025"/>
    <lineage>
        <taxon>Eukaryota</taxon>
        <taxon>Discoba</taxon>
        <taxon>Euglenozoa</taxon>
        <taxon>Euglenida</taxon>
        <taxon>Spirocuta</taxon>
        <taxon>Euglenophyceae</taxon>
        <taxon>Eutreptiales</taxon>
        <taxon>Eutreptiaceae</taxon>
        <taxon>Eutreptiella</taxon>
    </lineage>
</organism>
<dbReference type="PROSITE" id="PS01256">
    <property type="entry name" value="CULLIN_1"/>
    <property type="match status" value="1"/>
</dbReference>
<dbReference type="PROSITE" id="PS50069">
    <property type="entry name" value="CULLIN_2"/>
    <property type="match status" value="1"/>
</dbReference>